<protein>
    <submittedName>
        <fullName evidence="1">Uncharacterized protein</fullName>
    </submittedName>
</protein>
<dbReference type="AlphaFoldDB" id="A0A1J5R306"/>
<proteinExistence type="predicted"/>
<dbReference type="EMBL" id="MLJW01000485">
    <property type="protein sequence ID" value="OIQ86348.1"/>
    <property type="molecule type" value="Genomic_DNA"/>
</dbReference>
<name>A0A1J5R306_9ZZZZ</name>
<sequence length="89" mass="9617">MKRLLLMVNLLLAGGLAGAADKAGESVSSEIEPWTVAPAQYTCTSEQRANLEAEDRFCTANTDYTKEYCYGIAFIRNCSKRPAKAPPAG</sequence>
<reference evidence="1" key="1">
    <citation type="submission" date="2016-10" db="EMBL/GenBank/DDBJ databases">
        <title>Sequence of Gallionella enrichment culture.</title>
        <authorList>
            <person name="Poehlein A."/>
            <person name="Muehling M."/>
            <person name="Daniel R."/>
        </authorList>
    </citation>
    <scope>NUCLEOTIDE SEQUENCE</scope>
</reference>
<gene>
    <name evidence="1" type="ORF">GALL_317890</name>
</gene>
<comment type="caution">
    <text evidence="1">The sequence shown here is derived from an EMBL/GenBank/DDBJ whole genome shotgun (WGS) entry which is preliminary data.</text>
</comment>
<organism evidence="1">
    <name type="scientific">mine drainage metagenome</name>
    <dbReference type="NCBI Taxonomy" id="410659"/>
    <lineage>
        <taxon>unclassified sequences</taxon>
        <taxon>metagenomes</taxon>
        <taxon>ecological metagenomes</taxon>
    </lineage>
</organism>
<evidence type="ECO:0000313" key="1">
    <source>
        <dbReference type="EMBL" id="OIQ86348.1"/>
    </source>
</evidence>
<accession>A0A1J5R306</accession>